<feature type="coiled-coil region" evidence="3">
    <location>
        <begin position="274"/>
        <end position="318"/>
    </location>
</feature>
<dbReference type="PANTHER" id="PTHR32046">
    <property type="entry name" value="G DOMAIN-CONTAINING PROTEIN"/>
    <property type="match status" value="1"/>
</dbReference>
<dbReference type="GO" id="GO:0005525">
    <property type="term" value="F:GTP binding"/>
    <property type="evidence" value="ECO:0007669"/>
    <property type="project" value="InterPro"/>
</dbReference>
<organism evidence="5 6">
    <name type="scientific">Plectus sambesii</name>
    <dbReference type="NCBI Taxonomy" id="2011161"/>
    <lineage>
        <taxon>Eukaryota</taxon>
        <taxon>Metazoa</taxon>
        <taxon>Ecdysozoa</taxon>
        <taxon>Nematoda</taxon>
        <taxon>Chromadorea</taxon>
        <taxon>Plectida</taxon>
        <taxon>Plectina</taxon>
        <taxon>Plectoidea</taxon>
        <taxon>Plectidae</taxon>
        <taxon>Plectus</taxon>
    </lineage>
</organism>
<keyword evidence="5" id="KW-1185">Reference proteome</keyword>
<dbReference type="InterPro" id="IPR027417">
    <property type="entry name" value="P-loop_NTPase"/>
</dbReference>
<dbReference type="CDD" id="cd00882">
    <property type="entry name" value="Ras_like_GTPase"/>
    <property type="match status" value="1"/>
</dbReference>
<keyword evidence="3" id="KW-0175">Coiled coil</keyword>
<dbReference type="AlphaFoldDB" id="A0A914XCK6"/>
<evidence type="ECO:0000256" key="1">
    <source>
        <dbReference type="ARBA" id="ARBA00008535"/>
    </source>
</evidence>
<evidence type="ECO:0000256" key="2">
    <source>
        <dbReference type="ARBA" id="ARBA00022741"/>
    </source>
</evidence>
<sequence length="571" mass="66300">MSDEAQGPQLQQLEKHTVFQHAGVRKYRINYRQEDDEDKVLLLVGGTGAGKSTVVNALVNYLYDVKLDDEHRYMLITEEDEFVESGNHDAGRSRTQMVTAYELNETRLPFRLTVVDTPGFGDTEGLDKDKRTISYIKDWFEKDSGRIDAVCIVVKSTETRIRPQVLYELNSVLTLFGRDIEQNVCMFLTFCDASTPPALDALKSVNLPSREVFKFNNSSIFHQNRRAGMDESDDELEQRFRSYFWDMVMTSFDGFFHHLQQLPSGSLEMSRQTLDKQEQLNSHLLRLNEQVRDNLEQIKSTMNMMRKIEDEKDNVDRNRKHPMEINRSLLNRRPSVTGTFNTTCLNCHYTCHQDCTIANNEDKYTCIAMIKVIPPDTSQLKNGPGHDGDSTKCYTPTPLQKDAQQRFATCFNCPGKCKWQDHVMRSYSLESLDWTEKGSLKHLMERHGIAVTKRTKSIDIMRQLASQFVTREKELSETLCKIRQVNSEIDQLAMRPGRMTEADYLRMQMQTERANMEPGYQERIDILARHLRTAEQAQSDRDFVDMSQRAAEDYIDSIFPRLMYSQIRKKK</sequence>
<accession>A0A914XCK6</accession>
<reference evidence="6" key="1">
    <citation type="submission" date="2022-11" db="UniProtKB">
        <authorList>
            <consortium name="WormBaseParasite"/>
        </authorList>
    </citation>
    <scope>IDENTIFICATION</scope>
</reference>
<dbReference type="Proteomes" id="UP000887566">
    <property type="component" value="Unplaced"/>
</dbReference>
<evidence type="ECO:0000259" key="4">
    <source>
        <dbReference type="Pfam" id="PF04548"/>
    </source>
</evidence>
<proteinExistence type="inferred from homology"/>
<dbReference type="PANTHER" id="PTHR32046:SF14">
    <property type="match status" value="1"/>
</dbReference>
<dbReference type="InterPro" id="IPR006703">
    <property type="entry name" value="G_AIG1"/>
</dbReference>
<evidence type="ECO:0000313" key="6">
    <source>
        <dbReference type="WBParaSite" id="PSAMB.scaffold7860size6980.g30634.t1"/>
    </source>
</evidence>
<dbReference type="SUPFAM" id="SSF52540">
    <property type="entry name" value="P-loop containing nucleoside triphosphate hydrolases"/>
    <property type="match status" value="2"/>
</dbReference>
<dbReference type="Pfam" id="PF04548">
    <property type="entry name" value="AIG1"/>
    <property type="match status" value="1"/>
</dbReference>
<protein>
    <submittedName>
        <fullName evidence="6">AIG1-type G domain-containing protein</fullName>
    </submittedName>
</protein>
<evidence type="ECO:0000256" key="3">
    <source>
        <dbReference type="SAM" id="Coils"/>
    </source>
</evidence>
<comment type="similarity">
    <text evidence="1">Belongs to the TRAFAC class TrmE-Era-EngA-EngB-Septin-like GTPase superfamily. AIG1/Toc34/Toc159-like paraseptin GTPase family. IAN subfamily.</text>
</comment>
<dbReference type="Gene3D" id="3.40.50.300">
    <property type="entry name" value="P-loop containing nucleotide triphosphate hydrolases"/>
    <property type="match status" value="1"/>
</dbReference>
<feature type="domain" description="AIG1-type G" evidence="4">
    <location>
        <begin position="41"/>
        <end position="229"/>
    </location>
</feature>
<keyword evidence="2" id="KW-0547">Nucleotide-binding</keyword>
<dbReference type="WBParaSite" id="PSAMB.scaffold7860size6980.g30634.t1">
    <property type="protein sequence ID" value="PSAMB.scaffold7860size6980.g30634.t1"/>
    <property type="gene ID" value="PSAMB.scaffold7860size6980.g30634"/>
</dbReference>
<name>A0A914XCK6_9BILA</name>
<evidence type="ECO:0000313" key="5">
    <source>
        <dbReference type="Proteomes" id="UP000887566"/>
    </source>
</evidence>